<keyword evidence="2 8" id="KW-0813">Transport</keyword>
<keyword evidence="13" id="KW-0675">Receptor</keyword>
<feature type="chain" id="PRO_5046131217" evidence="10">
    <location>
        <begin position="31"/>
        <end position="947"/>
    </location>
</feature>
<dbReference type="InterPro" id="IPR036942">
    <property type="entry name" value="Beta-barrel_TonB_sf"/>
</dbReference>
<keyword evidence="4 8" id="KW-0812">Transmembrane</keyword>
<evidence type="ECO:0000256" key="3">
    <source>
        <dbReference type="ARBA" id="ARBA00022452"/>
    </source>
</evidence>
<protein>
    <submittedName>
        <fullName evidence="13">TonB-dependent receptor</fullName>
    </submittedName>
</protein>
<dbReference type="SUPFAM" id="SSF56935">
    <property type="entry name" value="Porins"/>
    <property type="match status" value="1"/>
</dbReference>
<keyword evidence="5 9" id="KW-0798">TonB box</keyword>
<sequence>MYRNNKLASSVRYALLFGASSTAFVGSAIAQEEGADVERIQVTGSRIQRTDIESANPITVFSAEDLAASGHVTVEAFIHSIPSMSGGMNGRATNNGSAGFASASLRGLGSSRTLILINGRRYASGDLNSIPMSFIERVEVLRDGASTIYGSDAIAGVVNFITRRDFEGAEVVAQYDVTGEGDGETSRVGFTIGNSSNRGNTVLSLEYSERKPIWQGDRDFSRNPFAEVAVNDGFETDENGDPVLDDDGDPVPNRVGTERIIAGSTANRYGSWSSLEEGSPYATGGPYVVDQETGQVRQFSAAEGDAYNYAPASYMVTPQKVFSINAAANYDLTQDITAFLEGGFTNRQSDQLMAADGTFWGATMVADHPDNPIGEDISVARRLYETGGRNFQQDFSDYRMVMGLEGYLDNGWAWDASFNYARYVDSRLDIGRANPNRYNMMLDPEACLDDAECTTATGGTGYWNPLEEDSLTPEMIAFASIPNSPLIKGTTKQFMANLTGDTGSFGLQAGPIGWATGYERRWEEYQSTPDGGATIGEIYSVVAAPSEGQYVVDEVYGELAVPLLAGMPGVERLDLSAAVRYTDYDFLDSDTTTKFGIEYVPVQDILIRATYADGFRAPGISDLFAPQAETNTSYTDPCLNWGSSSNDNIRANCAAEGLAQDFDLPNNQSASISGGNPDLVPETSTSFTAGFVWSPSNIQNFSLAVDYFNIEIEDGLGSADSTTIVQDCYASENFSSPSCDLIEGPGHPIIGRPSLPGSDYRANDGIVSGILLTTANIATFETSGIDFDANWATELAGGQLRLRFDGTYLNEYKYQSQAGTDVLDLAGKYAADPNFGGRRAAFFDIRANFHVGYAMDNWDASLITRYQSGVDDLRPGEWNLSDSVGSYFYHDLQGSYYVNEGLTVTVGIRNLFDKQPPYVTANQDMNTLNSSYDTAGRYMYGRVNYRF</sequence>
<evidence type="ECO:0000256" key="4">
    <source>
        <dbReference type="ARBA" id="ARBA00022692"/>
    </source>
</evidence>
<proteinExistence type="inferred from homology"/>
<dbReference type="PROSITE" id="PS52016">
    <property type="entry name" value="TONB_DEPENDENT_REC_3"/>
    <property type="match status" value="1"/>
</dbReference>
<evidence type="ECO:0000256" key="6">
    <source>
        <dbReference type="ARBA" id="ARBA00023136"/>
    </source>
</evidence>
<evidence type="ECO:0000313" key="13">
    <source>
        <dbReference type="EMBL" id="RUO28949.1"/>
    </source>
</evidence>
<comment type="similarity">
    <text evidence="8 9">Belongs to the TonB-dependent receptor family.</text>
</comment>
<dbReference type="PANTHER" id="PTHR47234:SF2">
    <property type="entry name" value="TONB-DEPENDENT RECEPTOR"/>
    <property type="match status" value="1"/>
</dbReference>
<evidence type="ECO:0000256" key="5">
    <source>
        <dbReference type="ARBA" id="ARBA00023077"/>
    </source>
</evidence>
<evidence type="ECO:0000256" key="7">
    <source>
        <dbReference type="ARBA" id="ARBA00023237"/>
    </source>
</evidence>
<evidence type="ECO:0000313" key="14">
    <source>
        <dbReference type="Proteomes" id="UP000287410"/>
    </source>
</evidence>
<dbReference type="EMBL" id="PIPN01000005">
    <property type="protein sequence ID" value="RUO28949.1"/>
    <property type="molecule type" value="Genomic_DNA"/>
</dbReference>
<dbReference type="InterPro" id="IPR012910">
    <property type="entry name" value="Plug_dom"/>
</dbReference>
<feature type="domain" description="TonB-dependent receptor-like beta-barrel" evidence="11">
    <location>
        <begin position="366"/>
        <end position="911"/>
    </location>
</feature>
<evidence type="ECO:0000256" key="9">
    <source>
        <dbReference type="RuleBase" id="RU003357"/>
    </source>
</evidence>
<reference evidence="13 14" key="1">
    <citation type="journal article" date="2018" name="Front. Microbiol.">
        <title>Genome-Based Analysis Reveals the Taxonomy and Diversity of the Family Idiomarinaceae.</title>
        <authorList>
            <person name="Liu Y."/>
            <person name="Lai Q."/>
            <person name="Shao Z."/>
        </authorList>
    </citation>
    <scope>NUCLEOTIDE SEQUENCE [LARGE SCALE GENOMIC DNA]</scope>
    <source>
        <strain evidence="13 14">GBSy1</strain>
    </source>
</reference>
<dbReference type="InterPro" id="IPR039426">
    <property type="entry name" value="TonB-dep_rcpt-like"/>
</dbReference>
<keyword evidence="7 8" id="KW-0998">Cell outer membrane</keyword>
<evidence type="ECO:0000256" key="10">
    <source>
        <dbReference type="SAM" id="SignalP"/>
    </source>
</evidence>
<evidence type="ECO:0000256" key="1">
    <source>
        <dbReference type="ARBA" id="ARBA00004571"/>
    </source>
</evidence>
<dbReference type="Proteomes" id="UP000287410">
    <property type="component" value="Unassembled WGS sequence"/>
</dbReference>
<dbReference type="Pfam" id="PF00593">
    <property type="entry name" value="TonB_dep_Rec_b-barrel"/>
    <property type="match status" value="1"/>
</dbReference>
<keyword evidence="3 8" id="KW-1134">Transmembrane beta strand</keyword>
<accession>A0ABY0BX64</accession>
<evidence type="ECO:0000259" key="12">
    <source>
        <dbReference type="Pfam" id="PF07715"/>
    </source>
</evidence>
<dbReference type="Gene3D" id="2.170.130.10">
    <property type="entry name" value="TonB-dependent receptor, plug domain"/>
    <property type="match status" value="1"/>
</dbReference>
<keyword evidence="10" id="KW-0732">Signal</keyword>
<keyword evidence="14" id="KW-1185">Reference proteome</keyword>
<name>A0ABY0BX64_9GAMM</name>
<feature type="domain" description="TonB-dependent receptor plug" evidence="12">
    <location>
        <begin position="53"/>
        <end position="157"/>
    </location>
</feature>
<comment type="subcellular location">
    <subcellularLocation>
        <location evidence="1 8">Cell outer membrane</location>
        <topology evidence="1 8">Multi-pass membrane protein</topology>
    </subcellularLocation>
</comment>
<dbReference type="PANTHER" id="PTHR47234">
    <property type="match status" value="1"/>
</dbReference>
<dbReference type="RefSeq" id="WP_126789886.1">
    <property type="nucleotide sequence ID" value="NZ_PIPN01000005.1"/>
</dbReference>
<feature type="signal peptide" evidence="10">
    <location>
        <begin position="1"/>
        <end position="30"/>
    </location>
</feature>
<evidence type="ECO:0000256" key="8">
    <source>
        <dbReference type="PROSITE-ProRule" id="PRU01360"/>
    </source>
</evidence>
<dbReference type="InterPro" id="IPR000531">
    <property type="entry name" value="Beta-barrel_TonB"/>
</dbReference>
<organism evidence="13 14">
    <name type="scientific">Aliidiomarina sedimenti</name>
    <dbReference type="NCBI Taxonomy" id="1933879"/>
    <lineage>
        <taxon>Bacteria</taxon>
        <taxon>Pseudomonadati</taxon>
        <taxon>Pseudomonadota</taxon>
        <taxon>Gammaproteobacteria</taxon>
        <taxon>Alteromonadales</taxon>
        <taxon>Idiomarinaceae</taxon>
        <taxon>Aliidiomarina</taxon>
    </lineage>
</organism>
<comment type="caution">
    <text evidence="13">The sequence shown here is derived from an EMBL/GenBank/DDBJ whole genome shotgun (WGS) entry which is preliminary data.</text>
</comment>
<dbReference type="InterPro" id="IPR037066">
    <property type="entry name" value="Plug_dom_sf"/>
</dbReference>
<keyword evidence="6 8" id="KW-0472">Membrane</keyword>
<gene>
    <name evidence="13" type="ORF">CWE12_11710</name>
</gene>
<dbReference type="Pfam" id="PF07715">
    <property type="entry name" value="Plug"/>
    <property type="match status" value="1"/>
</dbReference>
<dbReference type="Gene3D" id="2.40.170.20">
    <property type="entry name" value="TonB-dependent receptor, beta-barrel domain"/>
    <property type="match status" value="1"/>
</dbReference>
<evidence type="ECO:0000256" key="2">
    <source>
        <dbReference type="ARBA" id="ARBA00022448"/>
    </source>
</evidence>
<evidence type="ECO:0000259" key="11">
    <source>
        <dbReference type="Pfam" id="PF00593"/>
    </source>
</evidence>